<feature type="region of interest" description="Disordered" evidence="2">
    <location>
        <begin position="1246"/>
        <end position="1271"/>
    </location>
</feature>
<feature type="compositionally biased region" description="Polar residues" evidence="2">
    <location>
        <begin position="255"/>
        <end position="265"/>
    </location>
</feature>
<accession>A0A8H4W202</accession>
<protein>
    <submittedName>
        <fullName evidence="3">Uncharacterized protein</fullName>
    </submittedName>
</protein>
<reference evidence="3 4" key="1">
    <citation type="submission" date="2020-03" db="EMBL/GenBank/DDBJ databases">
        <title>Draft Genome Sequence of Cudoniella acicularis.</title>
        <authorList>
            <person name="Buettner E."/>
            <person name="Kellner H."/>
        </authorList>
    </citation>
    <scope>NUCLEOTIDE SEQUENCE [LARGE SCALE GENOMIC DNA]</scope>
    <source>
        <strain evidence="3 4">DSM 108380</strain>
    </source>
</reference>
<name>A0A8H4W202_9HELO</name>
<organism evidence="3 4">
    <name type="scientific">Cudoniella acicularis</name>
    <dbReference type="NCBI Taxonomy" id="354080"/>
    <lineage>
        <taxon>Eukaryota</taxon>
        <taxon>Fungi</taxon>
        <taxon>Dikarya</taxon>
        <taxon>Ascomycota</taxon>
        <taxon>Pezizomycotina</taxon>
        <taxon>Leotiomycetes</taxon>
        <taxon>Helotiales</taxon>
        <taxon>Tricladiaceae</taxon>
        <taxon>Cudoniella</taxon>
    </lineage>
</organism>
<dbReference type="Proteomes" id="UP000566819">
    <property type="component" value="Unassembled WGS sequence"/>
</dbReference>
<feature type="compositionally biased region" description="Basic residues" evidence="2">
    <location>
        <begin position="767"/>
        <end position="780"/>
    </location>
</feature>
<feature type="compositionally biased region" description="Polar residues" evidence="2">
    <location>
        <begin position="613"/>
        <end position="637"/>
    </location>
</feature>
<feature type="compositionally biased region" description="Polar residues" evidence="2">
    <location>
        <begin position="195"/>
        <end position="205"/>
    </location>
</feature>
<feature type="region of interest" description="Disordered" evidence="2">
    <location>
        <begin position="1"/>
        <end position="279"/>
    </location>
</feature>
<feature type="compositionally biased region" description="Polar residues" evidence="2">
    <location>
        <begin position="644"/>
        <end position="656"/>
    </location>
</feature>
<evidence type="ECO:0000256" key="2">
    <source>
        <dbReference type="SAM" id="MobiDB-lite"/>
    </source>
</evidence>
<feature type="compositionally biased region" description="Basic and acidic residues" evidence="2">
    <location>
        <begin position="825"/>
        <end position="834"/>
    </location>
</feature>
<feature type="compositionally biased region" description="Low complexity" evidence="2">
    <location>
        <begin position="882"/>
        <end position="892"/>
    </location>
</feature>
<keyword evidence="4" id="KW-1185">Reference proteome</keyword>
<feature type="compositionally biased region" description="Basic and acidic residues" evidence="2">
    <location>
        <begin position="217"/>
        <end position="231"/>
    </location>
</feature>
<feature type="compositionally biased region" description="Polar residues" evidence="2">
    <location>
        <begin position="236"/>
        <end position="245"/>
    </location>
</feature>
<dbReference type="EMBL" id="JAAMPI010000520">
    <property type="protein sequence ID" value="KAF4630732.1"/>
    <property type="molecule type" value="Genomic_DNA"/>
</dbReference>
<evidence type="ECO:0000313" key="4">
    <source>
        <dbReference type="Proteomes" id="UP000566819"/>
    </source>
</evidence>
<feature type="compositionally biased region" description="Acidic residues" evidence="2">
    <location>
        <begin position="869"/>
        <end position="878"/>
    </location>
</feature>
<feature type="compositionally biased region" description="Polar residues" evidence="2">
    <location>
        <begin position="586"/>
        <end position="605"/>
    </location>
</feature>
<feature type="region of interest" description="Disordered" evidence="2">
    <location>
        <begin position="752"/>
        <end position="966"/>
    </location>
</feature>
<feature type="compositionally biased region" description="Polar residues" evidence="2">
    <location>
        <begin position="1130"/>
        <end position="1141"/>
    </location>
</feature>
<feature type="compositionally biased region" description="Low complexity" evidence="2">
    <location>
        <begin position="85"/>
        <end position="98"/>
    </location>
</feature>
<gene>
    <name evidence="3" type="ORF">G7Y89_g7408</name>
</gene>
<feature type="compositionally biased region" description="Polar residues" evidence="2">
    <location>
        <begin position="1"/>
        <end position="11"/>
    </location>
</feature>
<keyword evidence="1" id="KW-0175">Coiled coil</keyword>
<feature type="compositionally biased region" description="Acidic residues" evidence="2">
    <location>
        <begin position="920"/>
        <end position="931"/>
    </location>
</feature>
<feature type="region of interest" description="Disordered" evidence="2">
    <location>
        <begin position="1096"/>
        <end position="1181"/>
    </location>
</feature>
<proteinExistence type="predicted"/>
<feature type="region of interest" description="Disordered" evidence="2">
    <location>
        <begin position="566"/>
        <end position="704"/>
    </location>
</feature>
<feature type="compositionally biased region" description="Polar residues" evidence="2">
    <location>
        <begin position="58"/>
        <end position="70"/>
    </location>
</feature>
<feature type="compositionally biased region" description="Polar residues" evidence="2">
    <location>
        <begin position="663"/>
        <end position="704"/>
    </location>
</feature>
<evidence type="ECO:0000313" key="3">
    <source>
        <dbReference type="EMBL" id="KAF4630732.1"/>
    </source>
</evidence>
<evidence type="ECO:0000256" key="1">
    <source>
        <dbReference type="SAM" id="Coils"/>
    </source>
</evidence>
<feature type="compositionally biased region" description="Basic and acidic residues" evidence="2">
    <location>
        <begin position="846"/>
        <end position="861"/>
    </location>
</feature>
<sequence length="1322" mass="144079">MRTRSQPSPSGLKSPFVKDPISKRGKKAATKVSQAHTQEPDSSRASTEDALVAHGEGSATSQFENDSRSTSPPPQPRYETRSRSRSVSPSLLPSVAPSKRSSRTAPAAKNHGKLQSKPSEPKSRKTNPQLPPRGNPNKPESPFKRTFSDANESESDNPDESHPAKRVRNAGPSSGENDEITASPIENTEAEAGAYQSSQHTSFANITKPMTPIQEVPHLEDAFSAEEKLVEEAYPTLQSTSSHTPVPSFREPSEQPLSSNRSVSAASVERHTSPTSPKVSLYGFGLLKKPLHPFTLSMQPQQGQSSTPQAIQNGNASITPTPHTTAEASFITAAATPDTAPGFSYIPASVTPDTAPGFSSMAPTSTPASPCPIKPHPASLTQFNSNNAAMTVASQPVTSAIQKPQIYDSSSANPQLFNSYSKDRWDSIPKYNPKIRALADGPLAQDTMDVDDDRESLHSEDFEEEFGQYDPKTFKNAGKDLKHLVKVSRELNASKQALNDTKQRMQLLENSTLFPATVSKPALRLTDPSIIELARVLPEYYMQHPNAPRISAQQLVSILENQDLAKAASDPQGTGTLRPSIGYANRGTSPQNKSSSAVELSPATTSHEKTPNAKGTKSKASQSKTPTSSHGNRSNATAIEHKTPTSSRSNKSNATTVEHKSPETISSSTSGAFKTPSRSLTSSREVTSQLQVPHTPTTLPEPQETGIWNTITKVKDIVTSPFKFLGRGEQDDLQATSPTNMRSGMPEFTFRHSQEMTGPSTPLPPKNTKRKAHTERKLRTMPKPINKPETQSKGLFSNPIANLKLQLSGMASSSRIQEIQNQQDQEEHNEKSQEAQEEQNQQNQQSHEDEDRLANARHEQRQNYFARVEDEDDADEEANSYQTLAQAGQQTGAKRKRKDPERARTPPRLPPGVFRVPDESSSDDDGNDSDDSTMGFYDSPIQKGQSGTAAPVSPKAPSSHDPHGGMTYAERMTLALGRPIKDLLKVVEEPLANVFMPRPPVQELRNSKGCLNTTVEYLRRNMSKDEREYDELFCSISGDGWREHHGFVLIPGTDGEVPDKLTGGRFMKKLRGEFYLPGVDEDAMANRVLLNPQFSPSSLPVPGKYLSPPGDDAPNGPTMTFTVPYDTDSDTTSEGSASPFINSPLGDKSKEPVHPDTWQPEAEQHQQTPPPKPRPGNAQLPPAALASIKKHQPKTPSNLALYVKNMSPLQIALENARQKKLAASTLANSQDAPPVRNMFDRIEYGPDGKPVKASPVTEKENAGPVATQKIPGNFAHWDDEETYESKHIQLNQSVGIVSPAFSGVNSEVLGAISRGKNEQWFT</sequence>
<comment type="caution">
    <text evidence="3">The sequence shown here is derived from an EMBL/GenBank/DDBJ whole genome shotgun (WGS) entry which is preliminary data.</text>
</comment>
<dbReference type="OrthoDB" id="3524344at2759"/>
<feature type="coiled-coil region" evidence="1">
    <location>
        <begin position="484"/>
        <end position="511"/>
    </location>
</feature>